<proteinExistence type="predicted"/>
<dbReference type="AlphaFoldDB" id="A0A1W1DQZ5"/>
<name>A0A1W1DQZ5_9ZZZZ</name>
<protein>
    <submittedName>
        <fullName evidence="1">Uncharacterized protein</fullName>
    </submittedName>
</protein>
<dbReference type="EMBL" id="FPHX01000021">
    <property type="protein sequence ID" value="SFV83902.1"/>
    <property type="molecule type" value="Genomic_DNA"/>
</dbReference>
<evidence type="ECO:0000313" key="1">
    <source>
        <dbReference type="EMBL" id="SFV83902.1"/>
    </source>
</evidence>
<reference evidence="1" key="1">
    <citation type="submission" date="2016-10" db="EMBL/GenBank/DDBJ databases">
        <authorList>
            <person name="de Groot N.N."/>
        </authorList>
    </citation>
    <scope>NUCLEOTIDE SEQUENCE</scope>
</reference>
<sequence length="42" mass="4852">MWCLKSAKIAKKPHKIKTHSLLDISSVFLNENTLIPSRKFRA</sequence>
<accession>A0A1W1DQZ5</accession>
<organism evidence="1">
    <name type="scientific">hydrothermal vent metagenome</name>
    <dbReference type="NCBI Taxonomy" id="652676"/>
    <lineage>
        <taxon>unclassified sequences</taxon>
        <taxon>metagenomes</taxon>
        <taxon>ecological metagenomes</taxon>
    </lineage>
</organism>
<gene>
    <name evidence="1" type="ORF">MNB_SUP05-9-246</name>
</gene>